<organism evidence="1 2">
    <name type="scientific">Candidatus Planktophila limnetica</name>
    <dbReference type="NCBI Taxonomy" id="573600"/>
    <lineage>
        <taxon>Bacteria</taxon>
        <taxon>Bacillati</taxon>
        <taxon>Actinomycetota</taxon>
        <taxon>Actinomycetes</taxon>
        <taxon>Candidatus Nanopelagicales</taxon>
        <taxon>Candidatus Nanopelagicaceae</taxon>
        <taxon>Candidatus Planktophila</taxon>
    </lineage>
</organism>
<proteinExistence type="predicted"/>
<keyword evidence="2" id="KW-1185">Reference proteome</keyword>
<reference evidence="1 2" key="1">
    <citation type="submission" date="2016-07" db="EMBL/GenBank/DDBJ databases">
        <title>High microdiversification within the ubiquitous acI lineage of Actinobacteria.</title>
        <authorList>
            <person name="Neuenschwander S.M."/>
            <person name="Salcher M."/>
            <person name="Ghai R."/>
            <person name="Pernthaler J."/>
        </authorList>
    </citation>
    <scope>NUCLEOTIDE SEQUENCE [LARGE SCALE GENOMIC DNA]</scope>
    <source>
        <strain evidence="1">MMS-VB-114</strain>
    </source>
</reference>
<dbReference type="InterPro" id="IPR007263">
    <property type="entry name" value="DCC1-like"/>
</dbReference>
<protein>
    <submittedName>
        <fullName evidence="1">DUF393 domain-containing protein</fullName>
    </submittedName>
</protein>
<dbReference type="Pfam" id="PF04134">
    <property type="entry name" value="DCC1-like"/>
    <property type="match status" value="1"/>
</dbReference>
<evidence type="ECO:0000313" key="1">
    <source>
        <dbReference type="EMBL" id="ASY27911.1"/>
    </source>
</evidence>
<evidence type="ECO:0000313" key="2">
    <source>
        <dbReference type="Proteomes" id="UP000217221"/>
    </source>
</evidence>
<dbReference type="GO" id="GO:0015035">
    <property type="term" value="F:protein-disulfide reductase activity"/>
    <property type="evidence" value="ECO:0007669"/>
    <property type="project" value="InterPro"/>
</dbReference>
<sequence>MCSGSHMSEIIVVYDGQCELCKNSINWVSKKLAITALDFHTTDLARLNLSKEQCSKEVFALHEQLRLSGAQAVAFLLKARGNKFLAATISGLGPLSHFGYKWIASHRNTWPVKLLSHLIRINS</sequence>
<dbReference type="AlphaFoldDB" id="A0A249LFM2"/>
<dbReference type="EMBL" id="CP016782">
    <property type="protein sequence ID" value="ASY27911.1"/>
    <property type="molecule type" value="Genomic_DNA"/>
</dbReference>
<name>A0A249LFM2_9ACTN</name>
<dbReference type="Proteomes" id="UP000217221">
    <property type="component" value="Chromosome"/>
</dbReference>
<dbReference type="KEGG" id="plim:PHILAsVB114_04600"/>
<gene>
    <name evidence="1" type="ORF">PHILAsVB114_04600</name>
</gene>
<accession>A0A249LFM2</accession>